<evidence type="ECO:0000256" key="3">
    <source>
        <dbReference type="ARBA" id="ARBA00001956"/>
    </source>
</evidence>
<name>A0A9D1YDR3_9FIRM</name>
<evidence type="ECO:0000256" key="7">
    <source>
        <dbReference type="ARBA" id="ARBA00013998"/>
    </source>
</evidence>
<dbReference type="Pfam" id="PF02574">
    <property type="entry name" value="S-methyl_trans"/>
    <property type="match status" value="1"/>
</dbReference>
<keyword evidence="8 19" id="KW-0489">Methyltransferase</keyword>
<evidence type="ECO:0000259" key="20">
    <source>
        <dbReference type="PROSITE" id="PS50970"/>
    </source>
</evidence>
<keyword evidence="11 19" id="KW-0808">Transferase</keyword>
<dbReference type="PANTHER" id="PTHR45833:SF1">
    <property type="entry name" value="METHIONINE SYNTHASE"/>
    <property type="match status" value="1"/>
</dbReference>
<dbReference type="GO" id="GO:0032259">
    <property type="term" value="P:methylation"/>
    <property type="evidence" value="ECO:0007669"/>
    <property type="project" value="UniProtKB-KW"/>
</dbReference>
<keyword evidence="9" id="KW-0028">Amino-acid biosynthesis</keyword>
<dbReference type="InterPro" id="IPR050554">
    <property type="entry name" value="Met_Synthase/Corrinoid"/>
</dbReference>
<evidence type="ECO:0000256" key="13">
    <source>
        <dbReference type="ARBA" id="ARBA00022723"/>
    </source>
</evidence>
<dbReference type="GO" id="GO:0046872">
    <property type="term" value="F:metal ion binding"/>
    <property type="evidence" value="ECO:0007669"/>
    <property type="project" value="UniProtKB-KW"/>
</dbReference>
<dbReference type="PROSITE" id="PS50972">
    <property type="entry name" value="PTERIN_BINDING"/>
    <property type="match status" value="1"/>
</dbReference>
<dbReference type="Pfam" id="PF02310">
    <property type="entry name" value="B12-binding"/>
    <property type="match status" value="1"/>
</dbReference>
<dbReference type="Gene3D" id="3.40.50.280">
    <property type="entry name" value="Cobalamin-binding domain"/>
    <property type="match status" value="1"/>
</dbReference>
<evidence type="ECO:0000256" key="17">
    <source>
        <dbReference type="ARBA" id="ARBA00025552"/>
    </source>
</evidence>
<evidence type="ECO:0000313" key="25">
    <source>
        <dbReference type="Proteomes" id="UP000823915"/>
    </source>
</evidence>
<keyword evidence="13 19" id="KW-0479">Metal-binding</keyword>
<feature type="domain" description="B12-binding" evidence="22">
    <location>
        <begin position="669"/>
        <end position="790"/>
    </location>
</feature>
<reference evidence="24" key="2">
    <citation type="submission" date="2021-04" db="EMBL/GenBank/DDBJ databases">
        <authorList>
            <person name="Gilroy R."/>
        </authorList>
    </citation>
    <scope>NUCLEOTIDE SEQUENCE</scope>
    <source>
        <strain evidence="24">1282</strain>
    </source>
</reference>
<evidence type="ECO:0000313" key="24">
    <source>
        <dbReference type="EMBL" id="HIY26855.1"/>
    </source>
</evidence>
<dbReference type="PROSITE" id="PS51337">
    <property type="entry name" value="B12_BINDING_NTER"/>
    <property type="match status" value="1"/>
</dbReference>
<evidence type="ECO:0000259" key="22">
    <source>
        <dbReference type="PROSITE" id="PS51332"/>
    </source>
</evidence>
<feature type="binding site" evidence="19">
    <location>
        <position position="270"/>
    </location>
    <ligand>
        <name>Zn(2+)</name>
        <dbReference type="ChEBI" id="CHEBI:29105"/>
    </ligand>
</feature>
<dbReference type="Gene3D" id="3.20.20.20">
    <property type="entry name" value="Dihydropteroate synthase-like"/>
    <property type="match status" value="1"/>
</dbReference>
<comment type="caution">
    <text evidence="24">The sequence shown here is derived from an EMBL/GenBank/DDBJ whole genome shotgun (WGS) entry which is preliminary data.</text>
</comment>
<evidence type="ECO:0000256" key="14">
    <source>
        <dbReference type="ARBA" id="ARBA00022833"/>
    </source>
</evidence>
<evidence type="ECO:0000256" key="8">
    <source>
        <dbReference type="ARBA" id="ARBA00022603"/>
    </source>
</evidence>
<gene>
    <name evidence="24" type="ORF">H9838_06755</name>
</gene>
<evidence type="ECO:0000256" key="5">
    <source>
        <dbReference type="ARBA" id="ARBA00010398"/>
    </source>
</evidence>
<feature type="binding site" evidence="19">
    <location>
        <position position="205"/>
    </location>
    <ligand>
        <name>Zn(2+)</name>
        <dbReference type="ChEBI" id="CHEBI:29105"/>
    </ligand>
</feature>
<feature type="binding site" evidence="19">
    <location>
        <position position="271"/>
    </location>
    <ligand>
        <name>Zn(2+)</name>
        <dbReference type="ChEBI" id="CHEBI:29105"/>
    </ligand>
</feature>
<feature type="domain" description="B12-binding N-terminal" evidence="23">
    <location>
        <begin position="575"/>
        <end position="668"/>
    </location>
</feature>
<dbReference type="SUPFAM" id="SSF52242">
    <property type="entry name" value="Cobalamin (vitamin B12)-binding domain"/>
    <property type="match status" value="1"/>
</dbReference>
<dbReference type="InterPro" id="IPR036594">
    <property type="entry name" value="Meth_synthase_dom"/>
</dbReference>
<dbReference type="InterPro" id="IPR036589">
    <property type="entry name" value="HCY_dom_sf"/>
</dbReference>
<evidence type="ECO:0000256" key="16">
    <source>
        <dbReference type="ARBA" id="ARBA00023285"/>
    </source>
</evidence>
<keyword evidence="15" id="KW-0486">Methionine biosynthesis</keyword>
<evidence type="ECO:0000256" key="11">
    <source>
        <dbReference type="ARBA" id="ARBA00022679"/>
    </source>
</evidence>
<dbReference type="SUPFAM" id="SSF51717">
    <property type="entry name" value="Dihydropteroate synthetase-like"/>
    <property type="match status" value="1"/>
</dbReference>
<organism evidence="24 25">
    <name type="scientific">Candidatus Acutalibacter pullistercoris</name>
    <dbReference type="NCBI Taxonomy" id="2838418"/>
    <lineage>
        <taxon>Bacteria</taxon>
        <taxon>Bacillati</taxon>
        <taxon>Bacillota</taxon>
        <taxon>Clostridia</taxon>
        <taxon>Eubacteriales</taxon>
        <taxon>Acutalibacteraceae</taxon>
        <taxon>Acutalibacter</taxon>
    </lineage>
</organism>
<accession>A0A9D1YDR3</accession>
<comment type="pathway">
    <text evidence="4">Amino-acid biosynthesis; L-methionine biosynthesis via de novo pathway; L-methionine from L-homocysteine (MetH route): step 1/1.</text>
</comment>
<dbReference type="Proteomes" id="UP000823915">
    <property type="component" value="Unassembled WGS sequence"/>
</dbReference>
<dbReference type="PROSITE" id="PS51332">
    <property type="entry name" value="B12_BINDING"/>
    <property type="match status" value="1"/>
</dbReference>
<dbReference type="Pfam" id="PF00809">
    <property type="entry name" value="Pterin_bind"/>
    <property type="match status" value="1"/>
</dbReference>
<dbReference type="GO" id="GO:0031419">
    <property type="term" value="F:cobalamin binding"/>
    <property type="evidence" value="ECO:0007669"/>
    <property type="project" value="UniProtKB-KW"/>
</dbReference>
<evidence type="ECO:0000256" key="19">
    <source>
        <dbReference type="PROSITE-ProRule" id="PRU00333"/>
    </source>
</evidence>
<reference evidence="24" key="1">
    <citation type="journal article" date="2021" name="PeerJ">
        <title>Extensive microbial diversity within the chicken gut microbiome revealed by metagenomics and culture.</title>
        <authorList>
            <person name="Gilroy R."/>
            <person name="Ravi A."/>
            <person name="Getino M."/>
            <person name="Pursley I."/>
            <person name="Horton D.L."/>
            <person name="Alikhan N.F."/>
            <person name="Baker D."/>
            <person name="Gharbi K."/>
            <person name="Hall N."/>
            <person name="Watson M."/>
            <person name="Adriaenssens E.M."/>
            <person name="Foster-Nyarko E."/>
            <person name="Jarju S."/>
            <person name="Secka A."/>
            <person name="Antonio M."/>
            <person name="Oren A."/>
            <person name="Chaudhuri R.R."/>
            <person name="La Ragione R."/>
            <person name="Hildebrand F."/>
            <person name="Pallen M.J."/>
        </authorList>
    </citation>
    <scope>NUCLEOTIDE SEQUENCE</scope>
    <source>
        <strain evidence="24">1282</strain>
    </source>
</reference>
<comment type="cofactor">
    <cofactor evidence="3">
        <name>methylcob(III)alamin</name>
        <dbReference type="ChEBI" id="CHEBI:28115"/>
    </cofactor>
</comment>
<comment type="cofactor">
    <cofactor evidence="2 19">
        <name>Zn(2+)</name>
        <dbReference type="ChEBI" id="CHEBI:29105"/>
    </cofactor>
</comment>
<evidence type="ECO:0000256" key="15">
    <source>
        <dbReference type="ARBA" id="ARBA00023167"/>
    </source>
</evidence>
<dbReference type="GO" id="GO:0008705">
    <property type="term" value="F:methionine synthase activity"/>
    <property type="evidence" value="ECO:0007669"/>
    <property type="project" value="UniProtKB-EC"/>
</dbReference>
<feature type="domain" description="Pterin-binding" evidence="21">
    <location>
        <begin position="314"/>
        <end position="558"/>
    </location>
</feature>
<dbReference type="GO" id="GO:0005829">
    <property type="term" value="C:cytosol"/>
    <property type="evidence" value="ECO:0007669"/>
    <property type="project" value="TreeGrafter"/>
</dbReference>
<comment type="function">
    <text evidence="17">Catalyzes the transfer of a methyl group from methyl-cobalamin to homocysteine, yielding enzyme-bound cob(I)alamin and methionine. Subsequently, remethylates the cofactor using methyltetrahydrofolate.</text>
</comment>
<dbReference type="EC" id="2.1.1.13" evidence="6"/>
<dbReference type="InterPro" id="IPR003726">
    <property type="entry name" value="HCY_dom"/>
</dbReference>
<keyword evidence="14 19" id="KW-0862">Zinc</keyword>
<dbReference type="GO" id="GO:0050667">
    <property type="term" value="P:homocysteine metabolic process"/>
    <property type="evidence" value="ECO:0007669"/>
    <property type="project" value="TreeGrafter"/>
</dbReference>
<dbReference type="Gene3D" id="1.10.1240.10">
    <property type="entry name" value="Methionine synthase domain"/>
    <property type="match status" value="1"/>
</dbReference>
<dbReference type="GO" id="GO:0046653">
    <property type="term" value="P:tetrahydrofolate metabolic process"/>
    <property type="evidence" value="ECO:0007669"/>
    <property type="project" value="TreeGrafter"/>
</dbReference>
<keyword evidence="12" id="KW-0949">S-adenosyl-L-methionine</keyword>
<evidence type="ECO:0000256" key="6">
    <source>
        <dbReference type="ARBA" id="ARBA00012032"/>
    </source>
</evidence>
<feature type="domain" description="Hcy-binding" evidence="20">
    <location>
        <begin position="1"/>
        <end position="285"/>
    </location>
</feature>
<evidence type="ECO:0000256" key="18">
    <source>
        <dbReference type="ARBA" id="ARBA00031040"/>
    </source>
</evidence>
<dbReference type="InterPro" id="IPR006158">
    <property type="entry name" value="Cobalamin-bd"/>
</dbReference>
<dbReference type="Gene3D" id="3.20.20.330">
    <property type="entry name" value="Homocysteine-binding-like domain"/>
    <property type="match status" value="1"/>
</dbReference>
<evidence type="ECO:0000256" key="12">
    <source>
        <dbReference type="ARBA" id="ARBA00022691"/>
    </source>
</evidence>
<dbReference type="SMART" id="SM01018">
    <property type="entry name" value="B12-binding_2"/>
    <property type="match status" value="1"/>
</dbReference>
<comment type="catalytic activity">
    <reaction evidence="1">
        <text>(6S)-5-methyl-5,6,7,8-tetrahydrofolate + L-homocysteine = (6S)-5,6,7,8-tetrahydrofolate + L-methionine</text>
        <dbReference type="Rhea" id="RHEA:11172"/>
        <dbReference type="ChEBI" id="CHEBI:18608"/>
        <dbReference type="ChEBI" id="CHEBI:57453"/>
        <dbReference type="ChEBI" id="CHEBI:57844"/>
        <dbReference type="ChEBI" id="CHEBI:58199"/>
        <dbReference type="EC" id="2.1.1.13"/>
    </reaction>
</comment>
<dbReference type="InterPro" id="IPR003759">
    <property type="entry name" value="Cbl-bd_cap"/>
</dbReference>
<sequence length="790" mass="83333">MSKIQFGDRFVFFDGATGTQLQEMGLAPGHAPELWNLERPQAVRRVHASYLEAGAQVINANTFGANPLKEEELGVPAETLIKAGVALAREAVAQSGKEAFVALDIGPTGKLLAPLGDLPFEQALNAFAQVVEAGAQAGADCVLIETMNDLYEAKAAVLAAKEHCSLPVFVTMTFDEEGKLLTGGTLEAAAAVLEGLGVDALGLNCGLGPQQMLSLTRRLRKLTSLPILVDPNAGLPREEEGRTVFDVGPEEFAGWMEEIAKAGAQALGGCCGTTPAHIAALTARCGKLSPLPAPPCLQTVVASGMEAVSFGQGPVLIGERINPTGKPKLKQALREKNIAYLLGEGIAQQDAGAHVLDVNVGLPEIDEPELMCQVIRELQGVTPLPLQIDTADPVTMEKALRLYNGKALVNSVTAKASSMEAIFPLVRKYGGVVIGLTITEEGIPETAQGRLEAARLIVETAQSYGIAKKDLVIDPLTMAVSAGEDAAQVTLEALDLIHRELGVYTSLGVSNVSFGLPQREKVTCAFFLMALQRGLGAAIMNPRSQAMMDVYRSFRVLTGKDPNCMDYIAAYGESAPAPAAPAQTGYTLQEAIVKGLKDQAYARAKEQAASRPGLEIINGEIVPALDQVGAGFEKKTLFLPQLLMSAEAAKAAFEAVQDCLGTDGAQKRDLSIVLATVKGDVHDIGKNIVKVLLENYGFPVTDLGKDVPPEAVLRAAKETGAGLVGLSALMTTTVPAMRDTIELLRRELPGCKVMVGGAVLTQEYADQIGADFYGPDAMASVRYALSLEEG</sequence>
<dbReference type="InterPro" id="IPR000489">
    <property type="entry name" value="Pterin-binding_dom"/>
</dbReference>
<evidence type="ECO:0000256" key="2">
    <source>
        <dbReference type="ARBA" id="ARBA00001947"/>
    </source>
</evidence>
<dbReference type="InterPro" id="IPR011005">
    <property type="entry name" value="Dihydropteroate_synth-like_sf"/>
</dbReference>
<evidence type="ECO:0000259" key="21">
    <source>
        <dbReference type="PROSITE" id="PS50972"/>
    </source>
</evidence>
<dbReference type="Pfam" id="PF02607">
    <property type="entry name" value="B12-binding_2"/>
    <property type="match status" value="1"/>
</dbReference>
<proteinExistence type="inferred from homology"/>
<dbReference type="InterPro" id="IPR036724">
    <property type="entry name" value="Cobalamin-bd_sf"/>
</dbReference>
<keyword evidence="10" id="KW-0846">Cobalamin</keyword>
<protein>
    <recommendedName>
        <fullName evidence="7">Methionine synthase</fullName>
        <ecNumber evidence="6">2.1.1.13</ecNumber>
    </recommendedName>
    <alternativeName>
        <fullName evidence="18">5-methyltetrahydrofolate--homocysteine methyltransferase</fullName>
    </alternativeName>
</protein>
<dbReference type="PROSITE" id="PS50970">
    <property type="entry name" value="HCY"/>
    <property type="match status" value="1"/>
</dbReference>
<evidence type="ECO:0000256" key="9">
    <source>
        <dbReference type="ARBA" id="ARBA00022605"/>
    </source>
</evidence>
<evidence type="ECO:0000256" key="4">
    <source>
        <dbReference type="ARBA" id="ARBA00005178"/>
    </source>
</evidence>
<evidence type="ECO:0000259" key="23">
    <source>
        <dbReference type="PROSITE" id="PS51337"/>
    </source>
</evidence>
<dbReference type="PANTHER" id="PTHR45833">
    <property type="entry name" value="METHIONINE SYNTHASE"/>
    <property type="match status" value="1"/>
</dbReference>
<comment type="similarity">
    <text evidence="5">Belongs to the vitamin-B12 dependent methionine synthase family.</text>
</comment>
<dbReference type="SUPFAM" id="SSF82282">
    <property type="entry name" value="Homocysteine S-methyltransferase"/>
    <property type="match status" value="1"/>
</dbReference>
<dbReference type="EMBL" id="DXDU01000108">
    <property type="protein sequence ID" value="HIY26855.1"/>
    <property type="molecule type" value="Genomic_DNA"/>
</dbReference>
<evidence type="ECO:0000256" key="1">
    <source>
        <dbReference type="ARBA" id="ARBA00001700"/>
    </source>
</evidence>
<evidence type="ECO:0000256" key="10">
    <source>
        <dbReference type="ARBA" id="ARBA00022628"/>
    </source>
</evidence>
<keyword evidence="16" id="KW-0170">Cobalt</keyword>
<dbReference type="SUPFAM" id="SSF47644">
    <property type="entry name" value="Methionine synthase domain"/>
    <property type="match status" value="1"/>
</dbReference>
<dbReference type="AlphaFoldDB" id="A0A9D1YDR3"/>